<dbReference type="RefSeq" id="WP_170070453.1">
    <property type="nucleotide sequence ID" value="NZ_PVNE01000015.1"/>
</dbReference>
<dbReference type="InterPro" id="IPR052379">
    <property type="entry name" value="Type_VII_TA_RNase"/>
</dbReference>
<evidence type="ECO:0000256" key="3">
    <source>
        <dbReference type="ARBA" id="ARBA00022801"/>
    </source>
</evidence>
<name>A0A2T0LDY3_9BACL</name>
<dbReference type="Gene3D" id="1.20.120.580">
    <property type="entry name" value="bsu32300-like"/>
    <property type="match status" value="1"/>
</dbReference>
<keyword evidence="6" id="KW-1185">Reference proteome</keyword>
<dbReference type="PANTHER" id="PTHR33397">
    <property type="entry name" value="UPF0331 PROTEIN YUTE"/>
    <property type="match status" value="1"/>
</dbReference>
<evidence type="ECO:0000256" key="4">
    <source>
        <dbReference type="ARBA" id="ARBA00024207"/>
    </source>
</evidence>
<organism evidence="5 6">
    <name type="scientific">Planifilum fimeticola</name>
    <dbReference type="NCBI Taxonomy" id="201975"/>
    <lineage>
        <taxon>Bacteria</taxon>
        <taxon>Bacillati</taxon>
        <taxon>Bacillota</taxon>
        <taxon>Bacilli</taxon>
        <taxon>Bacillales</taxon>
        <taxon>Thermoactinomycetaceae</taxon>
        <taxon>Planifilum</taxon>
    </lineage>
</organism>
<evidence type="ECO:0000256" key="2">
    <source>
        <dbReference type="ARBA" id="ARBA00022722"/>
    </source>
</evidence>
<dbReference type="GO" id="GO:0110001">
    <property type="term" value="C:toxin-antitoxin complex"/>
    <property type="evidence" value="ECO:0007669"/>
    <property type="project" value="InterPro"/>
</dbReference>
<accession>A0A2T0LDY3</accession>
<gene>
    <name evidence="5" type="ORF">CLV97_11549</name>
</gene>
<dbReference type="GO" id="GO:0016787">
    <property type="term" value="F:hydrolase activity"/>
    <property type="evidence" value="ECO:0007669"/>
    <property type="project" value="UniProtKB-KW"/>
</dbReference>
<dbReference type="GO" id="GO:0004540">
    <property type="term" value="F:RNA nuclease activity"/>
    <property type="evidence" value="ECO:0007669"/>
    <property type="project" value="InterPro"/>
</dbReference>
<dbReference type="InterPro" id="IPR008201">
    <property type="entry name" value="HepT-like"/>
</dbReference>
<sequence length="144" mass="16788">MVYDVDTDRIERQLKVLRECVAVLEETKRRRGEREGDPVLFFAASRALHLAVECMIDVGTTMIDGFIMRDPGGYLDIVDILEDERVIPKEGAERIRELVRFRDRLVRKYDELSPGEVEDHGDQSELLSSFDKWVRDYLRQELGT</sequence>
<reference evidence="5 6" key="1">
    <citation type="submission" date="2018-03" db="EMBL/GenBank/DDBJ databases">
        <title>Genomic Encyclopedia of Archaeal and Bacterial Type Strains, Phase II (KMG-II): from individual species to whole genera.</title>
        <authorList>
            <person name="Goeker M."/>
        </authorList>
    </citation>
    <scope>NUCLEOTIDE SEQUENCE [LARGE SCALE GENOMIC DNA]</scope>
    <source>
        <strain evidence="5 6">DSM 44946</strain>
    </source>
</reference>
<dbReference type="PANTHER" id="PTHR33397:SF5">
    <property type="entry name" value="RNASE YUTE-RELATED"/>
    <property type="match status" value="1"/>
</dbReference>
<dbReference type="Pfam" id="PF01934">
    <property type="entry name" value="HepT-like"/>
    <property type="match status" value="1"/>
</dbReference>
<keyword evidence="3" id="KW-0378">Hydrolase</keyword>
<comment type="similarity">
    <text evidence="4">Belongs to the HepT RNase toxin family.</text>
</comment>
<comment type="caution">
    <text evidence="5">The sequence shown here is derived from an EMBL/GenBank/DDBJ whole genome shotgun (WGS) entry which is preliminary data.</text>
</comment>
<evidence type="ECO:0000256" key="1">
    <source>
        <dbReference type="ARBA" id="ARBA00022649"/>
    </source>
</evidence>
<evidence type="ECO:0000313" key="6">
    <source>
        <dbReference type="Proteomes" id="UP000237797"/>
    </source>
</evidence>
<protein>
    <submittedName>
        <fullName evidence="5">Uncharacterized protein YutE (UPF0331/DUF86 family)</fullName>
    </submittedName>
</protein>
<keyword evidence="2" id="KW-0540">Nuclease</keyword>
<dbReference type="EMBL" id="PVNE01000015">
    <property type="protein sequence ID" value="PRX40252.1"/>
    <property type="molecule type" value="Genomic_DNA"/>
</dbReference>
<proteinExistence type="inferred from homology"/>
<keyword evidence="1" id="KW-1277">Toxin-antitoxin system</keyword>
<dbReference type="InterPro" id="IPR037038">
    <property type="entry name" value="HepT-like_sf"/>
</dbReference>
<dbReference type="Proteomes" id="UP000237797">
    <property type="component" value="Unassembled WGS sequence"/>
</dbReference>
<dbReference type="AlphaFoldDB" id="A0A2T0LDY3"/>
<evidence type="ECO:0000313" key="5">
    <source>
        <dbReference type="EMBL" id="PRX40252.1"/>
    </source>
</evidence>